<dbReference type="EMBL" id="JBIQWL010000004">
    <property type="protein sequence ID" value="MFH8251115.1"/>
    <property type="molecule type" value="Genomic_DNA"/>
</dbReference>
<dbReference type="RefSeq" id="WP_397556574.1">
    <property type="nucleotide sequence ID" value="NZ_JBIQWL010000004.1"/>
</dbReference>
<evidence type="ECO:0000313" key="3">
    <source>
        <dbReference type="Proteomes" id="UP001610861"/>
    </source>
</evidence>
<accession>A0ABW7Q8T1</accession>
<keyword evidence="1" id="KW-0472">Membrane</keyword>
<feature type="transmembrane region" description="Helical" evidence="1">
    <location>
        <begin position="39"/>
        <end position="58"/>
    </location>
</feature>
<evidence type="ECO:0000256" key="1">
    <source>
        <dbReference type="SAM" id="Phobius"/>
    </source>
</evidence>
<sequence>MSLGVVALALGCLVAATILWQRNKKAGVDGVGRGGTRVAIIVLTIAGVLLALASQTFFRS</sequence>
<reference evidence="2 3" key="1">
    <citation type="submission" date="2024-09" db="EMBL/GenBank/DDBJ databases">
        <authorList>
            <person name="Pan X."/>
        </authorList>
    </citation>
    <scope>NUCLEOTIDE SEQUENCE [LARGE SCALE GENOMIC DNA]</scope>
    <source>
        <strain evidence="2 3">B2969</strain>
    </source>
</reference>
<keyword evidence="1" id="KW-1133">Transmembrane helix</keyword>
<evidence type="ECO:0008006" key="4">
    <source>
        <dbReference type="Google" id="ProtNLM"/>
    </source>
</evidence>
<keyword evidence="3" id="KW-1185">Reference proteome</keyword>
<evidence type="ECO:0000313" key="2">
    <source>
        <dbReference type="EMBL" id="MFH8251115.1"/>
    </source>
</evidence>
<name>A0ABW7Q8T1_9MICO</name>
<comment type="caution">
    <text evidence="2">The sequence shown here is derived from an EMBL/GenBank/DDBJ whole genome shotgun (WGS) entry which is preliminary data.</text>
</comment>
<protein>
    <recommendedName>
        <fullName evidence="4">DUF4190 domain-containing protein</fullName>
    </recommendedName>
</protein>
<proteinExistence type="predicted"/>
<organism evidence="2 3">
    <name type="scientific">Microbacterium alkaliflavum</name>
    <dbReference type="NCBI Taxonomy" id="3248839"/>
    <lineage>
        <taxon>Bacteria</taxon>
        <taxon>Bacillati</taxon>
        <taxon>Actinomycetota</taxon>
        <taxon>Actinomycetes</taxon>
        <taxon>Micrococcales</taxon>
        <taxon>Microbacteriaceae</taxon>
        <taxon>Microbacterium</taxon>
    </lineage>
</organism>
<dbReference type="Proteomes" id="UP001610861">
    <property type="component" value="Unassembled WGS sequence"/>
</dbReference>
<keyword evidence="1" id="KW-0812">Transmembrane</keyword>
<gene>
    <name evidence="2" type="ORF">ACH3VR_12165</name>
</gene>